<keyword evidence="1" id="KW-0934">Plastid</keyword>
<organism evidence="1">
    <name type="scientific">Symphyocladiella dendroidea</name>
    <dbReference type="NCBI Taxonomy" id="2506487"/>
    <lineage>
        <taxon>Eukaryota</taxon>
        <taxon>Rhodophyta</taxon>
        <taxon>Florideophyceae</taxon>
        <taxon>Rhodymeniophycidae</taxon>
        <taxon>Ceramiales</taxon>
        <taxon>Rhodomelaceae</taxon>
        <taxon>Pterosiphonieae</taxon>
        <taxon>Symphyocladiella</taxon>
    </lineage>
</organism>
<name>A0A1Z1M7K5_9FLOR</name>
<gene>
    <name evidence="1" type="primary">orf41</name>
</gene>
<protein>
    <submittedName>
        <fullName evidence="1">Uncharacterized protein</fullName>
    </submittedName>
</protein>
<dbReference type="GeneID" id="33355079"/>
<dbReference type="RefSeq" id="YP_009393397.1">
    <property type="nucleotide sequence ID" value="NC_035267.1"/>
</dbReference>
<reference evidence="1" key="1">
    <citation type="journal article" date="2017" name="J. Phycol.">
        <title>Analysis of chloroplast genomes and a supermatrix inform reclassification of the Rhodomelaceae (Rhodophyta).</title>
        <authorList>
            <person name="Diaz-Tapia P."/>
            <person name="Maggs C.A."/>
            <person name="West J.A."/>
            <person name="Verbruggen H."/>
        </authorList>
    </citation>
    <scope>NUCLEOTIDE SEQUENCE</scope>
    <source>
        <strain evidence="1">JW3780</strain>
    </source>
</reference>
<geneLocation type="chloroplast" evidence="1"/>
<evidence type="ECO:0000313" key="1">
    <source>
        <dbReference type="EMBL" id="ARW61959.1"/>
    </source>
</evidence>
<proteinExistence type="predicted"/>
<accession>A0A1Z1M7K5</accession>
<sequence length="41" mass="4798">MFILLSLLYSIITNFPKVSFYFFRPSSHKLVISVSTKVFLL</sequence>
<dbReference type="AlphaFoldDB" id="A0A1Z1M7K5"/>
<keyword evidence="1" id="KW-0150">Chloroplast</keyword>
<dbReference type="EMBL" id="MF101420">
    <property type="protein sequence ID" value="ARW61959.1"/>
    <property type="molecule type" value="Genomic_DNA"/>
</dbReference>